<keyword evidence="12" id="KW-0712">Selenocysteine</keyword>
<evidence type="ECO:0000256" key="1">
    <source>
        <dbReference type="ARBA" id="ARBA00001947"/>
    </source>
</evidence>
<evidence type="ECO:0000256" key="20">
    <source>
        <dbReference type="ARBA" id="ARBA00049261"/>
    </source>
</evidence>
<evidence type="ECO:0000313" key="22">
    <source>
        <dbReference type="Proteomes" id="UP001652624"/>
    </source>
</evidence>
<evidence type="ECO:0000256" key="16">
    <source>
        <dbReference type="ARBA" id="ARBA00040935"/>
    </source>
</evidence>
<dbReference type="PANTHER" id="PTHR46755">
    <property type="entry name" value="METHIONINE-R-SULFOXIDE REDUCTASE B1"/>
    <property type="match status" value="1"/>
</dbReference>
<protein>
    <recommendedName>
        <fullName evidence="16">Methionine-R-sulfoxide reductase B1</fullName>
        <ecNumber evidence="6">1.8.4.12</ecNumber>
        <ecNumber evidence="5">1.8.4.14</ecNumber>
    </recommendedName>
    <alternativeName>
        <fullName evidence="17">Selenoprotein X</fullName>
    </alternativeName>
</protein>
<dbReference type="GO" id="GO:0030091">
    <property type="term" value="P:protein repair"/>
    <property type="evidence" value="ECO:0007669"/>
    <property type="project" value="TreeGrafter"/>
</dbReference>
<keyword evidence="15" id="KW-0539">Nucleus</keyword>
<evidence type="ECO:0000256" key="17">
    <source>
        <dbReference type="ARBA" id="ARBA00042752"/>
    </source>
</evidence>
<dbReference type="GO" id="GO:0033743">
    <property type="term" value="F:peptide-methionine (R)-S-oxide reductase activity"/>
    <property type="evidence" value="ECO:0007669"/>
    <property type="project" value="UniProtKB-EC"/>
</dbReference>
<organism evidence="22 23">
    <name type="scientific">Erinaceus europaeus</name>
    <name type="common">Western European hedgehog</name>
    <dbReference type="NCBI Taxonomy" id="9365"/>
    <lineage>
        <taxon>Eukaryota</taxon>
        <taxon>Metazoa</taxon>
        <taxon>Chordata</taxon>
        <taxon>Craniata</taxon>
        <taxon>Vertebrata</taxon>
        <taxon>Euteleostomi</taxon>
        <taxon>Mammalia</taxon>
        <taxon>Eutheria</taxon>
        <taxon>Laurasiatheria</taxon>
        <taxon>Eulipotyphla</taxon>
        <taxon>Erinaceidae</taxon>
        <taxon>Erinaceinae</taxon>
        <taxon>Erinaceus</taxon>
    </lineage>
</organism>
<dbReference type="InterPro" id="IPR002579">
    <property type="entry name" value="Met_Sox_Rdtase_MsrB_dom"/>
</dbReference>
<evidence type="ECO:0000256" key="4">
    <source>
        <dbReference type="ARBA" id="ARBA00007174"/>
    </source>
</evidence>
<dbReference type="InParanoid" id="A0A1S3WE65"/>
<evidence type="ECO:0000256" key="10">
    <source>
        <dbReference type="ARBA" id="ARBA00022833"/>
    </source>
</evidence>
<comment type="function">
    <text evidence="18">Methionine-sulfoxide reductase that specifically reduces methionine (R)-sulfoxide back to methionine. While in many cases, methionine oxidation is the result of random oxidation following oxidative stress, methionine oxidation is also a post-translational modification that takes place on specific residue. Acts as a regulator of actin assembly by reducing methionine (R)-sulfoxide mediated by MICALs (MICAL1, MICAL2 or MICAL3) on actin, thereby promoting filament repolymerization. Plays a role in innate immunity by reducing oxidized actin, leading to actin repolymerization in macrophages.</text>
</comment>
<evidence type="ECO:0000313" key="23">
    <source>
        <dbReference type="RefSeq" id="XP_016044630.1"/>
    </source>
</evidence>
<dbReference type="RefSeq" id="XP_016044630.1">
    <property type="nucleotide sequence ID" value="XM_016189144.2"/>
</dbReference>
<dbReference type="EC" id="1.8.4.14" evidence="5"/>
<dbReference type="SUPFAM" id="SSF51316">
    <property type="entry name" value="Mss4-like"/>
    <property type="match status" value="1"/>
</dbReference>
<dbReference type="Pfam" id="PF01641">
    <property type="entry name" value="SelR"/>
    <property type="match status" value="1"/>
</dbReference>
<keyword evidence="7" id="KW-0963">Cytoplasm</keyword>
<dbReference type="PROSITE" id="PS51790">
    <property type="entry name" value="MSRB"/>
    <property type="match status" value="1"/>
</dbReference>
<dbReference type="Proteomes" id="UP001652624">
    <property type="component" value="Chromosome 9"/>
</dbReference>
<dbReference type="InterPro" id="IPR011057">
    <property type="entry name" value="Mss4-like_sf"/>
</dbReference>
<evidence type="ECO:0000256" key="18">
    <source>
        <dbReference type="ARBA" id="ARBA00046083"/>
    </source>
</evidence>
<evidence type="ECO:0000256" key="9">
    <source>
        <dbReference type="ARBA" id="ARBA00022723"/>
    </source>
</evidence>
<accession>A0A1S3WE65</accession>
<reference evidence="23" key="1">
    <citation type="submission" date="2025-08" db="UniProtKB">
        <authorList>
            <consortium name="RefSeq"/>
        </authorList>
    </citation>
    <scope>IDENTIFICATION</scope>
</reference>
<dbReference type="Gene3D" id="2.170.150.20">
    <property type="entry name" value="Peptide methionine sulfoxide reductase"/>
    <property type="match status" value="1"/>
</dbReference>
<name>A0A1S3WE65_ERIEU</name>
<dbReference type="GO" id="GO:0045087">
    <property type="term" value="P:innate immune response"/>
    <property type="evidence" value="ECO:0007669"/>
    <property type="project" value="UniProtKB-KW"/>
</dbReference>
<dbReference type="AlphaFoldDB" id="A0A1S3WE65"/>
<proteinExistence type="inferred from homology"/>
<sequence length="94" mass="10641">MSFCSFFRGEVFQNHFELGVYLCARCGYKLFSRCSKYAHLSPCPVFTETIHADSVAKQPEHNRPKALKVSCVRCGNGLGHELMNDSPKRGQSHF</sequence>
<dbReference type="GO" id="GO:0046872">
    <property type="term" value="F:metal ion binding"/>
    <property type="evidence" value="ECO:0007669"/>
    <property type="project" value="UniProtKB-KW"/>
</dbReference>
<evidence type="ECO:0000256" key="2">
    <source>
        <dbReference type="ARBA" id="ARBA00004123"/>
    </source>
</evidence>
<comment type="similarity">
    <text evidence="4">Belongs to the MsrB Met sulfoxide reductase family.</text>
</comment>
<dbReference type="OrthoDB" id="44061at2759"/>
<gene>
    <name evidence="23" type="primary">LOC103115459</name>
</gene>
<evidence type="ECO:0000256" key="6">
    <source>
        <dbReference type="ARBA" id="ARBA00012499"/>
    </source>
</evidence>
<keyword evidence="14" id="KW-0206">Cytoskeleton</keyword>
<dbReference type="GeneID" id="103115459"/>
<comment type="cofactor">
    <cofactor evidence="1">
        <name>Zn(2+)</name>
        <dbReference type="ChEBI" id="CHEBI:29105"/>
    </cofactor>
</comment>
<comment type="catalytic activity">
    <reaction evidence="20">
        <text>[thioredoxin]-disulfide + L-methionine + H2O = L-methionine (R)-S-oxide + [thioredoxin]-dithiol</text>
        <dbReference type="Rhea" id="RHEA:21260"/>
        <dbReference type="Rhea" id="RHEA-COMP:10698"/>
        <dbReference type="Rhea" id="RHEA-COMP:10700"/>
        <dbReference type="ChEBI" id="CHEBI:15377"/>
        <dbReference type="ChEBI" id="CHEBI:29950"/>
        <dbReference type="ChEBI" id="CHEBI:50058"/>
        <dbReference type="ChEBI" id="CHEBI:57844"/>
        <dbReference type="ChEBI" id="CHEBI:58773"/>
        <dbReference type="EC" id="1.8.4.14"/>
    </reaction>
</comment>
<comment type="subcellular location">
    <subcellularLocation>
        <location evidence="3">Cytoplasm</location>
        <location evidence="3">Cytoskeleton</location>
    </subcellularLocation>
    <subcellularLocation>
        <location evidence="2">Nucleus</location>
    </subcellularLocation>
</comment>
<feature type="domain" description="MsrB" evidence="21">
    <location>
        <begin position="1"/>
        <end position="94"/>
    </location>
</feature>
<keyword evidence="22" id="KW-1185">Reference proteome</keyword>
<keyword evidence="13" id="KW-0560">Oxidoreductase</keyword>
<evidence type="ECO:0000256" key="8">
    <source>
        <dbReference type="ARBA" id="ARBA00022588"/>
    </source>
</evidence>
<comment type="catalytic activity">
    <reaction evidence="19">
        <text>L-methionyl-[protein] + [thioredoxin]-disulfide + H2O = L-methionyl-(R)-S-oxide-[protein] + [thioredoxin]-dithiol</text>
        <dbReference type="Rhea" id="RHEA:24164"/>
        <dbReference type="Rhea" id="RHEA-COMP:10698"/>
        <dbReference type="Rhea" id="RHEA-COMP:10700"/>
        <dbReference type="Rhea" id="RHEA-COMP:12313"/>
        <dbReference type="Rhea" id="RHEA-COMP:12314"/>
        <dbReference type="ChEBI" id="CHEBI:15377"/>
        <dbReference type="ChEBI" id="CHEBI:16044"/>
        <dbReference type="ChEBI" id="CHEBI:29950"/>
        <dbReference type="ChEBI" id="CHEBI:45764"/>
        <dbReference type="ChEBI" id="CHEBI:50058"/>
        <dbReference type="EC" id="1.8.4.12"/>
    </reaction>
</comment>
<keyword evidence="9" id="KW-0479">Metal-binding</keyword>
<evidence type="ECO:0000256" key="11">
    <source>
        <dbReference type="ARBA" id="ARBA00022859"/>
    </source>
</evidence>
<evidence type="ECO:0000256" key="14">
    <source>
        <dbReference type="ARBA" id="ARBA00023212"/>
    </source>
</evidence>
<evidence type="ECO:0000256" key="7">
    <source>
        <dbReference type="ARBA" id="ARBA00022490"/>
    </source>
</evidence>
<keyword evidence="10" id="KW-0862">Zinc</keyword>
<evidence type="ECO:0000256" key="5">
    <source>
        <dbReference type="ARBA" id="ARBA00012498"/>
    </source>
</evidence>
<dbReference type="PANTHER" id="PTHR46755:SF5">
    <property type="entry name" value="METHIONINE-R-SULFOXIDE REDUCTASE B1"/>
    <property type="match status" value="1"/>
</dbReference>
<evidence type="ECO:0000256" key="13">
    <source>
        <dbReference type="ARBA" id="ARBA00023002"/>
    </source>
</evidence>
<dbReference type="GO" id="GO:0005634">
    <property type="term" value="C:nucleus"/>
    <property type="evidence" value="ECO:0007669"/>
    <property type="project" value="UniProtKB-SubCell"/>
</dbReference>
<evidence type="ECO:0000256" key="3">
    <source>
        <dbReference type="ARBA" id="ARBA00004245"/>
    </source>
</evidence>
<keyword evidence="8" id="KW-0399">Innate immunity</keyword>
<evidence type="ECO:0000256" key="19">
    <source>
        <dbReference type="ARBA" id="ARBA00048488"/>
    </source>
</evidence>
<dbReference type="InterPro" id="IPR052150">
    <property type="entry name" value="MsrB_Met_sulfoxide_reductase"/>
</dbReference>
<evidence type="ECO:0000256" key="12">
    <source>
        <dbReference type="ARBA" id="ARBA00022933"/>
    </source>
</evidence>
<evidence type="ECO:0000256" key="15">
    <source>
        <dbReference type="ARBA" id="ARBA00023242"/>
    </source>
</evidence>
<dbReference type="GO" id="GO:0005856">
    <property type="term" value="C:cytoskeleton"/>
    <property type="evidence" value="ECO:0007669"/>
    <property type="project" value="UniProtKB-SubCell"/>
</dbReference>
<dbReference type="EC" id="1.8.4.12" evidence="6"/>
<keyword evidence="11" id="KW-0391">Immunity</keyword>
<dbReference type="GO" id="GO:0033745">
    <property type="term" value="F:L-methionine-(R)-S-oxide reductase activity"/>
    <property type="evidence" value="ECO:0007669"/>
    <property type="project" value="UniProtKB-EC"/>
</dbReference>
<evidence type="ECO:0000259" key="21">
    <source>
        <dbReference type="PROSITE" id="PS51790"/>
    </source>
</evidence>